<organism evidence="1 2">
    <name type="scientific">Portunus trituberculatus</name>
    <name type="common">Swimming crab</name>
    <name type="synonym">Neptunus trituberculatus</name>
    <dbReference type="NCBI Taxonomy" id="210409"/>
    <lineage>
        <taxon>Eukaryota</taxon>
        <taxon>Metazoa</taxon>
        <taxon>Ecdysozoa</taxon>
        <taxon>Arthropoda</taxon>
        <taxon>Crustacea</taxon>
        <taxon>Multicrustacea</taxon>
        <taxon>Malacostraca</taxon>
        <taxon>Eumalacostraca</taxon>
        <taxon>Eucarida</taxon>
        <taxon>Decapoda</taxon>
        <taxon>Pleocyemata</taxon>
        <taxon>Brachyura</taxon>
        <taxon>Eubrachyura</taxon>
        <taxon>Portunoidea</taxon>
        <taxon>Portunidae</taxon>
        <taxon>Portuninae</taxon>
        <taxon>Portunus</taxon>
    </lineage>
</organism>
<protein>
    <submittedName>
        <fullName evidence="1">Uncharacterized protein</fullName>
    </submittedName>
</protein>
<dbReference type="AlphaFoldDB" id="A0A5B7E8T4"/>
<evidence type="ECO:0000313" key="1">
    <source>
        <dbReference type="EMBL" id="MPC29755.1"/>
    </source>
</evidence>
<proteinExistence type="predicted"/>
<name>A0A5B7E8T4_PORTR</name>
<evidence type="ECO:0000313" key="2">
    <source>
        <dbReference type="Proteomes" id="UP000324222"/>
    </source>
</evidence>
<dbReference type="EMBL" id="VSRR010002129">
    <property type="protein sequence ID" value="MPC29755.1"/>
    <property type="molecule type" value="Genomic_DNA"/>
</dbReference>
<comment type="caution">
    <text evidence="1">The sequence shown here is derived from an EMBL/GenBank/DDBJ whole genome shotgun (WGS) entry which is preliminary data.</text>
</comment>
<gene>
    <name evidence="1" type="ORF">E2C01_023004</name>
</gene>
<sequence length="82" mass="8898">MCWGFDTFLDSAGPLPAAGQVLGCIKHSWANTDPATGVKYIEWPTITGHPDTFALKAASETHMGFRIVKTLAINLLTSKESY</sequence>
<dbReference type="Proteomes" id="UP000324222">
    <property type="component" value="Unassembled WGS sequence"/>
</dbReference>
<accession>A0A5B7E8T4</accession>
<keyword evidence="2" id="KW-1185">Reference proteome</keyword>
<reference evidence="1 2" key="1">
    <citation type="submission" date="2019-05" db="EMBL/GenBank/DDBJ databases">
        <title>Another draft genome of Portunus trituberculatus and its Hox gene families provides insights of decapod evolution.</title>
        <authorList>
            <person name="Jeong J.-H."/>
            <person name="Song I."/>
            <person name="Kim S."/>
            <person name="Choi T."/>
            <person name="Kim D."/>
            <person name="Ryu S."/>
            <person name="Kim W."/>
        </authorList>
    </citation>
    <scope>NUCLEOTIDE SEQUENCE [LARGE SCALE GENOMIC DNA]</scope>
    <source>
        <tissue evidence="1">Muscle</tissue>
    </source>
</reference>